<proteinExistence type="predicted"/>
<comment type="caution">
    <text evidence="1">The sequence shown here is derived from an EMBL/GenBank/DDBJ whole genome shotgun (WGS) entry which is preliminary data.</text>
</comment>
<organism evidence="1 2">
    <name type="scientific">Melastoma candidum</name>
    <dbReference type="NCBI Taxonomy" id="119954"/>
    <lineage>
        <taxon>Eukaryota</taxon>
        <taxon>Viridiplantae</taxon>
        <taxon>Streptophyta</taxon>
        <taxon>Embryophyta</taxon>
        <taxon>Tracheophyta</taxon>
        <taxon>Spermatophyta</taxon>
        <taxon>Magnoliopsida</taxon>
        <taxon>eudicotyledons</taxon>
        <taxon>Gunneridae</taxon>
        <taxon>Pentapetalae</taxon>
        <taxon>rosids</taxon>
        <taxon>malvids</taxon>
        <taxon>Myrtales</taxon>
        <taxon>Melastomataceae</taxon>
        <taxon>Melastomatoideae</taxon>
        <taxon>Melastomateae</taxon>
        <taxon>Melastoma</taxon>
    </lineage>
</organism>
<dbReference type="EMBL" id="CM042885">
    <property type="protein sequence ID" value="KAI4364138.1"/>
    <property type="molecule type" value="Genomic_DNA"/>
</dbReference>
<name>A0ACB9QBZ3_9MYRT</name>
<keyword evidence="2" id="KW-1185">Reference proteome</keyword>
<sequence>MESGGPNGFDALYLRTLMNRLRLDPTSTSPSPSPSSLDDLLLDALTSLDHDYDEEDEDEEDSAGGVSRLSREESKLEREIVKVILSGDTASLKPNSGQAVAVGEHHVCVGFHEEVGSDYRVWEWHGHIMLFDEEDGFSPEYVYGNYFERLRRGVATVAKESEVEEGGDEDKVGNLGLRELIDNGGATADGVVKRVLHRNISAGSSKVL</sequence>
<accession>A0ACB9QBZ3</accession>
<reference evidence="2" key="1">
    <citation type="journal article" date="2023" name="Front. Plant Sci.">
        <title>Chromosomal-level genome assembly of Melastoma candidum provides insights into trichome evolution.</title>
        <authorList>
            <person name="Zhong Y."/>
            <person name="Wu W."/>
            <person name="Sun C."/>
            <person name="Zou P."/>
            <person name="Liu Y."/>
            <person name="Dai S."/>
            <person name="Zhou R."/>
        </authorList>
    </citation>
    <scope>NUCLEOTIDE SEQUENCE [LARGE SCALE GENOMIC DNA]</scope>
</reference>
<evidence type="ECO:0000313" key="1">
    <source>
        <dbReference type="EMBL" id="KAI4364138.1"/>
    </source>
</evidence>
<protein>
    <submittedName>
        <fullName evidence="1">Uncharacterized protein</fullName>
    </submittedName>
</protein>
<evidence type="ECO:0000313" key="2">
    <source>
        <dbReference type="Proteomes" id="UP001057402"/>
    </source>
</evidence>
<dbReference type="Proteomes" id="UP001057402">
    <property type="component" value="Chromosome 6"/>
</dbReference>
<gene>
    <name evidence="1" type="ORF">MLD38_020269</name>
</gene>